<reference evidence="2 3" key="1">
    <citation type="submission" date="2020-08" db="EMBL/GenBank/DDBJ databases">
        <title>Genome sequence of Rhizobiales bacterium strain IZ6.</title>
        <authorList>
            <person name="Nakai R."/>
            <person name="Naganuma T."/>
        </authorList>
    </citation>
    <scope>NUCLEOTIDE SEQUENCE [LARGE SCALE GENOMIC DNA]</scope>
    <source>
        <strain evidence="2 3">IZ6</strain>
    </source>
</reference>
<dbReference type="PANTHER" id="PTHR31480">
    <property type="entry name" value="BIFUNCTIONAL LYCOPENE CYCLASE/PHYTOENE SYNTHASE"/>
    <property type="match status" value="1"/>
</dbReference>
<dbReference type="InterPro" id="IPR008949">
    <property type="entry name" value="Isoprenoid_synthase_dom_sf"/>
</dbReference>
<proteinExistence type="predicted"/>
<dbReference type="Gene3D" id="1.10.600.10">
    <property type="entry name" value="Farnesyl Diphosphate Synthase"/>
    <property type="match status" value="1"/>
</dbReference>
<name>A0A6S6QQY1_9HYPH</name>
<protein>
    <submittedName>
        <fullName evidence="2">Squalene synthase HpnD</fullName>
    </submittedName>
</protein>
<dbReference type="GO" id="GO:0051996">
    <property type="term" value="F:squalene synthase [NAD(P)H] activity"/>
    <property type="evidence" value="ECO:0007669"/>
    <property type="project" value="InterPro"/>
</dbReference>
<organism evidence="2 3">
    <name type="scientific">Terrihabitans soli</name>
    <dbReference type="NCBI Taxonomy" id="708113"/>
    <lineage>
        <taxon>Bacteria</taxon>
        <taxon>Pseudomonadati</taxon>
        <taxon>Pseudomonadota</taxon>
        <taxon>Alphaproteobacteria</taxon>
        <taxon>Hyphomicrobiales</taxon>
        <taxon>Terrihabitans</taxon>
    </lineage>
</organism>
<dbReference type="InterPro" id="IPR019845">
    <property type="entry name" value="Squalene/phytoene_synthase_CS"/>
</dbReference>
<dbReference type="CDD" id="cd00683">
    <property type="entry name" value="Trans_IPPS_HH"/>
    <property type="match status" value="1"/>
</dbReference>
<dbReference type="Proteomes" id="UP000515317">
    <property type="component" value="Chromosome"/>
</dbReference>
<evidence type="ECO:0000313" key="2">
    <source>
        <dbReference type="EMBL" id="BCJ91986.1"/>
    </source>
</evidence>
<evidence type="ECO:0000313" key="3">
    <source>
        <dbReference type="Proteomes" id="UP000515317"/>
    </source>
</evidence>
<dbReference type="SUPFAM" id="SSF48576">
    <property type="entry name" value="Terpenoid synthases"/>
    <property type="match status" value="1"/>
</dbReference>
<keyword evidence="1" id="KW-0808">Transferase</keyword>
<dbReference type="SFLD" id="SFLDG01018">
    <property type="entry name" value="Squalene/Phytoene_Synthase_Lik"/>
    <property type="match status" value="1"/>
</dbReference>
<evidence type="ECO:0000256" key="1">
    <source>
        <dbReference type="ARBA" id="ARBA00022679"/>
    </source>
</evidence>
<dbReference type="InterPro" id="IPR033904">
    <property type="entry name" value="Trans_IPPS_HH"/>
</dbReference>
<dbReference type="Pfam" id="PF00494">
    <property type="entry name" value="SQS_PSY"/>
    <property type="match status" value="1"/>
</dbReference>
<dbReference type="GO" id="GO:0016117">
    <property type="term" value="P:carotenoid biosynthetic process"/>
    <property type="evidence" value="ECO:0007669"/>
    <property type="project" value="InterPro"/>
</dbReference>
<dbReference type="InterPro" id="IPR002060">
    <property type="entry name" value="Squ/phyt_synthse"/>
</dbReference>
<keyword evidence="3" id="KW-1185">Reference proteome</keyword>
<dbReference type="PROSITE" id="PS01045">
    <property type="entry name" value="SQUALEN_PHYTOEN_SYN_2"/>
    <property type="match status" value="1"/>
</dbReference>
<dbReference type="KEGG" id="tso:IZ6_27210"/>
<dbReference type="SFLD" id="SFLDG01212">
    <property type="entry name" value="Phytoene_synthase_like"/>
    <property type="match status" value="1"/>
</dbReference>
<dbReference type="InterPro" id="IPR017828">
    <property type="entry name" value="SQ_synth_HpnD-like"/>
</dbReference>
<accession>A0A6S6QQY1</accession>
<dbReference type="GO" id="GO:0004311">
    <property type="term" value="F:geranylgeranyl diphosphate synthase activity"/>
    <property type="evidence" value="ECO:0007669"/>
    <property type="project" value="InterPro"/>
</dbReference>
<dbReference type="SFLD" id="SFLDS00005">
    <property type="entry name" value="Isoprenoid_Synthase_Type_I"/>
    <property type="match status" value="1"/>
</dbReference>
<dbReference type="RefSeq" id="WP_222875595.1">
    <property type="nucleotide sequence ID" value="NZ_AP023361.1"/>
</dbReference>
<dbReference type="NCBIfam" id="TIGR03465">
    <property type="entry name" value="HpnD"/>
    <property type="match status" value="1"/>
</dbReference>
<gene>
    <name evidence="2" type="ORF">IZ6_27210</name>
</gene>
<sequence>MSAAEETVATHEAKASGSSFYIAMKILPQEKRDAMYAIYRFCREVDDIADEGGTEEEKRAGLNQWRADINALFRAAPAGQAGFLLGPTKEYGLRREDFHAVIDGMEMDVGQPVIAPDWKTLDLYVDRVACAVGRLSSRVFGLDSATGDALSHHLGRALQLTNILRDLDEDAAIGRLYLPREELEKAKVAADLSDPAAVLADPALDAVCRIVAARAEAHFGEADEIMADAPRDAVKAPRLMGAAYHSVLKRLMAQGWAAPRKRVRVNKIGLVGAYLRYGVF</sequence>
<dbReference type="InterPro" id="IPR044843">
    <property type="entry name" value="Trans_IPPS_bact-type"/>
</dbReference>
<dbReference type="EMBL" id="AP023361">
    <property type="protein sequence ID" value="BCJ91986.1"/>
    <property type="molecule type" value="Genomic_DNA"/>
</dbReference>
<dbReference type="AlphaFoldDB" id="A0A6S6QQY1"/>